<dbReference type="Proteomes" id="UP000689195">
    <property type="component" value="Unassembled WGS sequence"/>
</dbReference>
<dbReference type="EMBL" id="CAJJDO010000001">
    <property type="protein sequence ID" value="CAD8132512.1"/>
    <property type="molecule type" value="Genomic_DNA"/>
</dbReference>
<organism evidence="1 2">
    <name type="scientific">Paramecium pentaurelia</name>
    <dbReference type="NCBI Taxonomy" id="43138"/>
    <lineage>
        <taxon>Eukaryota</taxon>
        <taxon>Sar</taxon>
        <taxon>Alveolata</taxon>
        <taxon>Ciliophora</taxon>
        <taxon>Intramacronucleata</taxon>
        <taxon>Oligohymenophorea</taxon>
        <taxon>Peniculida</taxon>
        <taxon>Parameciidae</taxon>
        <taxon>Paramecium</taxon>
    </lineage>
</organism>
<comment type="caution">
    <text evidence="1">The sequence shown here is derived from an EMBL/GenBank/DDBJ whole genome shotgun (WGS) entry which is preliminary data.</text>
</comment>
<evidence type="ECO:0000313" key="1">
    <source>
        <dbReference type="EMBL" id="CAD8132512.1"/>
    </source>
</evidence>
<dbReference type="OrthoDB" id="299520at2759"/>
<reference evidence="1" key="1">
    <citation type="submission" date="2021-01" db="EMBL/GenBank/DDBJ databases">
        <authorList>
            <consortium name="Genoscope - CEA"/>
            <person name="William W."/>
        </authorList>
    </citation>
    <scope>NUCLEOTIDE SEQUENCE</scope>
</reference>
<dbReference type="AlphaFoldDB" id="A0A8S1RYE6"/>
<evidence type="ECO:0000313" key="2">
    <source>
        <dbReference type="Proteomes" id="UP000689195"/>
    </source>
</evidence>
<keyword evidence="2" id="KW-1185">Reference proteome</keyword>
<name>A0A8S1RYE6_9CILI</name>
<protein>
    <submittedName>
        <fullName evidence="1">Uncharacterized protein</fullName>
    </submittedName>
</protein>
<proteinExistence type="predicted"/>
<accession>A0A8S1RYE6</accession>
<sequence length="97" mass="11060">MQYSLFQIQTDLKIIMGCTVQKQKNKKPTLGLSIQETEIHCKEQLQTPDTLDMSSPRQQNIIVLKKLLASSSLNVDQIIKPPLKKSSYSNLSRSRRS</sequence>
<gene>
    <name evidence="1" type="ORF">PPENT_87.1.T0010649</name>
</gene>